<dbReference type="InterPro" id="IPR003760">
    <property type="entry name" value="PnrA-like"/>
</dbReference>
<accession>A0ABT5JBW8</accession>
<evidence type="ECO:0000256" key="3">
    <source>
        <dbReference type="ARBA" id="ARBA00022729"/>
    </source>
</evidence>
<comment type="caution">
    <text evidence="8">The sequence shown here is derived from an EMBL/GenBank/DDBJ whole genome shotgun (WGS) entry which is preliminary data.</text>
</comment>
<dbReference type="Pfam" id="PF02608">
    <property type="entry name" value="Bmp"/>
    <property type="match status" value="1"/>
</dbReference>
<reference evidence="8" key="2">
    <citation type="submission" date="2023-02" db="EMBL/GenBank/DDBJ databases">
        <authorList>
            <person name="Rayyan A."/>
            <person name="Meyer T."/>
            <person name="Kyndt J.A."/>
        </authorList>
    </citation>
    <scope>NUCLEOTIDE SEQUENCE</scope>
    <source>
        <strain evidence="8">DSM 9987</strain>
    </source>
</reference>
<name>A0ABT5JBW8_RHOTP</name>
<gene>
    <name evidence="8" type="ORF">PQJ73_14915</name>
</gene>
<feature type="domain" description="ABC transporter substrate-binding protein PnrA-like" evidence="7">
    <location>
        <begin position="34"/>
        <end position="296"/>
    </location>
</feature>
<dbReference type="Proteomes" id="UP001165652">
    <property type="component" value="Unassembled WGS sequence"/>
</dbReference>
<sequence length="337" mass="34429">MGPITDRRALLTTATAAGLLPLLGPLAAAAASTTVAALFAGKVDDRGFMQAGYDGLKLAERQVPATIAFTQGIPPQPEALAAALRELARQKPHLVVAHGGQNNAAAKAVAAEFPDVAFVVTQGNVTGPNLASYEVLQEQSAFLAGALAGLMTKTGIVGHMSGIRVTPGLKGRAGYAAGVAHVNPSAKLLTNFSGSQDDNALSRKVATAMIAAGADIVFTMLNAGRTGAVEACRETGAQQIGNVVDWTTIVPDVFVASACADSGRAVYQAVADKAAGRFAAGHVRQVGLETPEAVRLAMAPRVPAEVRDRIAGLTADIVAGRLTVPHEWSGAEFPTPA</sequence>
<evidence type="ECO:0000259" key="7">
    <source>
        <dbReference type="Pfam" id="PF02608"/>
    </source>
</evidence>
<keyword evidence="5" id="KW-0449">Lipoprotein</keyword>
<evidence type="ECO:0000256" key="4">
    <source>
        <dbReference type="ARBA" id="ARBA00023136"/>
    </source>
</evidence>
<dbReference type="PANTHER" id="PTHR34296:SF2">
    <property type="entry name" value="ABC TRANSPORTER GUANOSINE-BINDING PROTEIN NUPN"/>
    <property type="match status" value="1"/>
</dbReference>
<dbReference type="PANTHER" id="PTHR34296">
    <property type="entry name" value="TRANSCRIPTIONAL ACTIVATOR PROTEIN MED"/>
    <property type="match status" value="1"/>
</dbReference>
<keyword evidence="4" id="KW-0472">Membrane</keyword>
<evidence type="ECO:0000256" key="1">
    <source>
        <dbReference type="ARBA" id="ARBA00004236"/>
    </source>
</evidence>
<evidence type="ECO:0000256" key="2">
    <source>
        <dbReference type="ARBA" id="ARBA00022475"/>
    </source>
</evidence>
<proteinExistence type="predicted"/>
<keyword evidence="3 6" id="KW-0732">Signal</keyword>
<dbReference type="EMBL" id="JAQQLI010000022">
    <property type="protein sequence ID" value="MDC7786982.1"/>
    <property type="molecule type" value="Genomic_DNA"/>
</dbReference>
<protein>
    <submittedName>
        <fullName evidence="8">BMP family protein</fullName>
    </submittedName>
</protein>
<feature type="chain" id="PRO_5046075894" evidence="6">
    <location>
        <begin position="31"/>
        <end position="337"/>
    </location>
</feature>
<dbReference type="InterPro" id="IPR050957">
    <property type="entry name" value="BMP_lipoprotein"/>
</dbReference>
<dbReference type="InterPro" id="IPR006311">
    <property type="entry name" value="TAT_signal"/>
</dbReference>
<evidence type="ECO:0000313" key="8">
    <source>
        <dbReference type="EMBL" id="MDC7786982.1"/>
    </source>
</evidence>
<comment type="subcellular location">
    <subcellularLocation>
        <location evidence="1">Cell membrane</location>
    </subcellularLocation>
</comment>
<evidence type="ECO:0000256" key="6">
    <source>
        <dbReference type="SAM" id="SignalP"/>
    </source>
</evidence>
<evidence type="ECO:0000256" key="5">
    <source>
        <dbReference type="ARBA" id="ARBA00023288"/>
    </source>
</evidence>
<dbReference type="PROSITE" id="PS51318">
    <property type="entry name" value="TAT"/>
    <property type="match status" value="1"/>
</dbReference>
<reference evidence="8" key="1">
    <citation type="journal article" date="2023" name="Microbiol Resour">
        <title>Genome Sequences of Rhodoplanes serenus and Two Thermotolerant Strains, Rhodoplanes tepidamans and 'Rhodoplanes cryptolactis,' Further Refine the Genus.</title>
        <authorList>
            <person name="Rayyan A.A."/>
            <person name="Kyndt J.A."/>
        </authorList>
    </citation>
    <scope>NUCLEOTIDE SEQUENCE</scope>
    <source>
        <strain evidence="8">DSM 9987</strain>
    </source>
</reference>
<keyword evidence="2" id="KW-1003">Cell membrane</keyword>
<feature type="signal peptide" evidence="6">
    <location>
        <begin position="1"/>
        <end position="30"/>
    </location>
</feature>
<keyword evidence="9" id="KW-1185">Reference proteome</keyword>
<dbReference type="RefSeq" id="WP_272777826.1">
    <property type="nucleotide sequence ID" value="NZ_JAQQLI010000022.1"/>
</dbReference>
<dbReference type="Gene3D" id="3.40.50.2300">
    <property type="match status" value="2"/>
</dbReference>
<organism evidence="8 9">
    <name type="scientific">Rhodoplanes tepidamans</name>
    <name type="common">Rhodoplanes cryptolactis</name>
    <dbReference type="NCBI Taxonomy" id="200616"/>
    <lineage>
        <taxon>Bacteria</taxon>
        <taxon>Pseudomonadati</taxon>
        <taxon>Pseudomonadota</taxon>
        <taxon>Alphaproteobacteria</taxon>
        <taxon>Hyphomicrobiales</taxon>
        <taxon>Nitrobacteraceae</taxon>
        <taxon>Rhodoplanes</taxon>
    </lineage>
</organism>
<evidence type="ECO:0000313" key="9">
    <source>
        <dbReference type="Proteomes" id="UP001165652"/>
    </source>
</evidence>
<dbReference type="CDD" id="cd06304">
    <property type="entry name" value="PBP1_BmpA_Med_PnrA-like"/>
    <property type="match status" value="1"/>
</dbReference>